<dbReference type="PANTHER" id="PTHR36152:SF5">
    <property type="entry name" value="PROTEIN HCP1"/>
    <property type="match status" value="1"/>
</dbReference>
<protein>
    <recommendedName>
        <fullName evidence="2">Type VI protein secretion system component Hcp</fullName>
    </recommendedName>
</protein>
<dbReference type="Pfam" id="PF05638">
    <property type="entry name" value="T6SS_HCP"/>
    <property type="match status" value="1"/>
</dbReference>
<dbReference type="NCBIfam" id="TIGR03344">
    <property type="entry name" value="VI_effect_Hcp1"/>
    <property type="match status" value="1"/>
</dbReference>
<organism evidence="1">
    <name type="scientific">Pseudomonas syringae pv. actinidiae</name>
    <dbReference type="NCBI Taxonomy" id="103796"/>
    <lineage>
        <taxon>Bacteria</taxon>
        <taxon>Pseudomonadati</taxon>
        <taxon>Pseudomonadota</taxon>
        <taxon>Gammaproteobacteria</taxon>
        <taxon>Pseudomonadales</taxon>
        <taxon>Pseudomonadaceae</taxon>
        <taxon>Pseudomonas</taxon>
        <taxon>Pseudomonas syringae</taxon>
    </lineage>
</organism>
<evidence type="ECO:0008006" key="2">
    <source>
        <dbReference type="Google" id="ProtNLM"/>
    </source>
</evidence>
<sequence length="167" mass="18249">MAFDAFIWIDGITGESKDAAHNDWIEVSSFNLSASQDVSRTASSTGGATVGRVYLSDFSIVKVVDCATPKIFQACCAGQHIKKVVMSLHRAGGDKQKYMEITFEEVIVSGVYSGNLLTHEPAAFPEEVINFDYAKINFLYSQQSRTTGLTVGQVSTGWDRTKNSTYA</sequence>
<dbReference type="EMBL" id="MN346706">
    <property type="protein sequence ID" value="QGR26506.1"/>
    <property type="molecule type" value="Genomic_DNA"/>
</dbReference>
<dbReference type="Gene3D" id="2.30.110.20">
    <property type="entry name" value="Hcp1-like"/>
    <property type="match status" value="1"/>
</dbReference>
<dbReference type="SUPFAM" id="SSF141452">
    <property type="entry name" value="Hcp1-like"/>
    <property type="match status" value="1"/>
</dbReference>
<dbReference type="InterPro" id="IPR008514">
    <property type="entry name" value="T6SS_Hcp"/>
</dbReference>
<reference evidence="1" key="1">
    <citation type="journal article" date="2015" name="Acta Hortic.">
        <title>Genome features of Pseudomonas syringae pv. actinidiae recently isolated in Korea.</title>
        <authorList>
            <person name="Butler M.I."/>
            <person name="Jung J.S."/>
            <person name="Kim G.H."/>
            <person name="Lamont I."/>
            <person name="Stockwell P."/>
            <person name="Koh Y.J."/>
            <person name="Poulter R.T.M."/>
        </authorList>
    </citation>
    <scope>NUCLEOTIDE SEQUENCE</scope>
    <source>
        <strain evidence="1">SYS1</strain>
    </source>
</reference>
<dbReference type="InterPro" id="IPR053165">
    <property type="entry name" value="HSI-I_assembly_Hcp1"/>
</dbReference>
<dbReference type="InterPro" id="IPR036624">
    <property type="entry name" value="Hcp1-lik_sf"/>
</dbReference>
<reference evidence="1" key="2">
    <citation type="submission" date="2019-08" db="EMBL/GenBank/DDBJ databases">
        <authorList>
            <person name="Butler M.I."/>
            <person name="Jung J.S."/>
            <person name="Kim G.H."/>
            <person name="Lamont I."/>
            <person name="Stockwell P."/>
            <person name="Koh Y.J."/>
            <person name="Poulter R.T.M."/>
        </authorList>
    </citation>
    <scope>NUCLEOTIDE SEQUENCE</scope>
    <source>
        <strain evidence="1">SYS1</strain>
    </source>
</reference>
<evidence type="ECO:0000313" key="1">
    <source>
        <dbReference type="EMBL" id="QGR26506.1"/>
    </source>
</evidence>
<accession>A0A650D7V7</accession>
<dbReference type="AlphaFoldDB" id="A0A650D7V7"/>
<name>A0A650D7V7_PSESF</name>
<proteinExistence type="predicted"/>
<dbReference type="RefSeq" id="WP_017704131.1">
    <property type="nucleotide sequence ID" value="NZ_CP136506.1"/>
</dbReference>
<dbReference type="PANTHER" id="PTHR36152">
    <property type="entry name" value="CYTOPLASMIC PROTEIN-RELATED"/>
    <property type="match status" value="1"/>
</dbReference>